<evidence type="ECO:0000259" key="1">
    <source>
        <dbReference type="PROSITE" id="PS50835"/>
    </source>
</evidence>
<dbReference type="SUPFAM" id="SSF48726">
    <property type="entry name" value="Immunoglobulin"/>
    <property type="match status" value="1"/>
</dbReference>
<dbReference type="EMBL" id="VSRR010098609">
    <property type="protein sequence ID" value="MPC94449.1"/>
    <property type="molecule type" value="Genomic_DNA"/>
</dbReference>
<dbReference type="AlphaFoldDB" id="A0A5B7JHR0"/>
<dbReference type="InterPro" id="IPR013783">
    <property type="entry name" value="Ig-like_fold"/>
</dbReference>
<evidence type="ECO:0000313" key="2">
    <source>
        <dbReference type="EMBL" id="MPC94449.1"/>
    </source>
</evidence>
<reference evidence="2 3" key="1">
    <citation type="submission" date="2019-05" db="EMBL/GenBank/DDBJ databases">
        <title>Another draft genome of Portunus trituberculatus and its Hox gene families provides insights of decapod evolution.</title>
        <authorList>
            <person name="Jeong J.-H."/>
            <person name="Song I."/>
            <person name="Kim S."/>
            <person name="Choi T."/>
            <person name="Kim D."/>
            <person name="Ryu S."/>
            <person name="Kim W."/>
        </authorList>
    </citation>
    <scope>NUCLEOTIDE SEQUENCE [LARGE SCALE GENOMIC DNA]</scope>
    <source>
        <tissue evidence="2">Muscle</tissue>
    </source>
</reference>
<name>A0A5B7JHR0_PORTR</name>
<accession>A0A5B7JHR0</accession>
<sequence length="64" mass="7253">MCAQNRVTVTAVEGEMVTLQCAVDAYPANVTFHWLFNNTVDSTRFRETEVRLGTLTERLRMGAM</sequence>
<comment type="caution">
    <text evidence="2">The sequence shown here is derived from an EMBL/GenBank/DDBJ whole genome shotgun (WGS) entry which is preliminary data.</text>
</comment>
<proteinExistence type="predicted"/>
<dbReference type="Gene3D" id="2.60.40.10">
    <property type="entry name" value="Immunoglobulins"/>
    <property type="match status" value="1"/>
</dbReference>
<dbReference type="Pfam" id="PF13927">
    <property type="entry name" value="Ig_3"/>
    <property type="match status" value="1"/>
</dbReference>
<dbReference type="Proteomes" id="UP000324222">
    <property type="component" value="Unassembled WGS sequence"/>
</dbReference>
<feature type="domain" description="Ig-like" evidence="1">
    <location>
        <begin position="1"/>
        <end position="64"/>
    </location>
</feature>
<organism evidence="2 3">
    <name type="scientific">Portunus trituberculatus</name>
    <name type="common">Swimming crab</name>
    <name type="synonym">Neptunus trituberculatus</name>
    <dbReference type="NCBI Taxonomy" id="210409"/>
    <lineage>
        <taxon>Eukaryota</taxon>
        <taxon>Metazoa</taxon>
        <taxon>Ecdysozoa</taxon>
        <taxon>Arthropoda</taxon>
        <taxon>Crustacea</taxon>
        <taxon>Multicrustacea</taxon>
        <taxon>Malacostraca</taxon>
        <taxon>Eumalacostraca</taxon>
        <taxon>Eucarida</taxon>
        <taxon>Decapoda</taxon>
        <taxon>Pleocyemata</taxon>
        <taxon>Brachyura</taxon>
        <taxon>Eubrachyura</taxon>
        <taxon>Portunoidea</taxon>
        <taxon>Portunidae</taxon>
        <taxon>Portuninae</taxon>
        <taxon>Portunus</taxon>
    </lineage>
</organism>
<evidence type="ECO:0000313" key="3">
    <source>
        <dbReference type="Proteomes" id="UP000324222"/>
    </source>
</evidence>
<gene>
    <name evidence="2" type="ORF">E2C01_089620</name>
</gene>
<dbReference type="InterPro" id="IPR036179">
    <property type="entry name" value="Ig-like_dom_sf"/>
</dbReference>
<dbReference type="PROSITE" id="PS50835">
    <property type="entry name" value="IG_LIKE"/>
    <property type="match status" value="1"/>
</dbReference>
<dbReference type="InterPro" id="IPR007110">
    <property type="entry name" value="Ig-like_dom"/>
</dbReference>
<dbReference type="OrthoDB" id="10039395at2759"/>
<keyword evidence="3" id="KW-1185">Reference proteome</keyword>
<protein>
    <recommendedName>
        <fullName evidence="1">Ig-like domain-containing protein</fullName>
    </recommendedName>
</protein>